<dbReference type="PRINTS" id="PR00081">
    <property type="entry name" value="GDHRDH"/>
</dbReference>
<evidence type="ECO:0000256" key="1">
    <source>
        <dbReference type="ARBA" id="ARBA00006484"/>
    </source>
</evidence>
<protein>
    <submittedName>
        <fullName evidence="3">SDR family oxidoreductase</fullName>
    </submittedName>
</protein>
<sequence length="256" mass="26678">MTGQSYAGKTVLITGANGAIGTATAKMMADRGAEIFAVDIPGTDWKAFRQAVGHGDRVDTTEADVTRETDVKDYVIKAKTRFGKIDVFFNNAGIEGKYQELPDLDIENLESVFNVNVKGVVMGLKYVLPLMYAAGKGAVVNASSVAGLGGSPGLTPYIMSKHAILGVTRTAALEAAAKGVRVNCVNPGPIDGRMMDSINDGQGGQQKMHDATAAAIPMQRFGTPEEVAGLVAFLGSDDAGYCNGGFYTVDGAMTAA</sequence>
<evidence type="ECO:0000256" key="2">
    <source>
        <dbReference type="ARBA" id="ARBA00023002"/>
    </source>
</evidence>
<dbReference type="PANTHER" id="PTHR24321:SF8">
    <property type="entry name" value="ESTRADIOL 17-BETA-DEHYDROGENASE 8-RELATED"/>
    <property type="match status" value="1"/>
</dbReference>
<dbReference type="Gene3D" id="3.40.50.720">
    <property type="entry name" value="NAD(P)-binding Rossmann-like Domain"/>
    <property type="match status" value="1"/>
</dbReference>
<dbReference type="SUPFAM" id="SSF51735">
    <property type="entry name" value="NAD(P)-binding Rossmann-fold domains"/>
    <property type="match status" value="1"/>
</dbReference>
<dbReference type="AlphaFoldDB" id="A0A7L9WPF1"/>
<comment type="similarity">
    <text evidence="1">Belongs to the short-chain dehydrogenases/reductases (SDR) family.</text>
</comment>
<dbReference type="PANTHER" id="PTHR24321">
    <property type="entry name" value="DEHYDROGENASES, SHORT CHAIN"/>
    <property type="match status" value="1"/>
</dbReference>
<keyword evidence="4" id="KW-1185">Reference proteome</keyword>
<reference evidence="3 4" key="1">
    <citation type="submission" date="2019-10" db="EMBL/GenBank/DDBJ databases">
        <title>Pseudopuniceibacterium sp. HQ09 islated from Antarctica.</title>
        <authorList>
            <person name="Liao L."/>
            <person name="Su S."/>
            <person name="Chen B."/>
            <person name="Yu Y."/>
        </authorList>
    </citation>
    <scope>NUCLEOTIDE SEQUENCE [LARGE SCALE GENOMIC DNA]</scope>
    <source>
        <strain evidence="3 4">HQ09</strain>
    </source>
</reference>
<dbReference type="GO" id="GO:0016491">
    <property type="term" value="F:oxidoreductase activity"/>
    <property type="evidence" value="ECO:0007669"/>
    <property type="project" value="UniProtKB-KW"/>
</dbReference>
<dbReference type="KEGG" id="pshq:F3W81_13915"/>
<keyword evidence="2" id="KW-0560">Oxidoreductase</keyword>
<dbReference type="Proteomes" id="UP000594118">
    <property type="component" value="Chromosome"/>
</dbReference>
<evidence type="ECO:0000313" key="4">
    <source>
        <dbReference type="Proteomes" id="UP000594118"/>
    </source>
</evidence>
<dbReference type="RefSeq" id="WP_193079739.1">
    <property type="nucleotide sequence ID" value="NZ_CP045201.1"/>
</dbReference>
<dbReference type="Pfam" id="PF13561">
    <property type="entry name" value="adh_short_C2"/>
    <property type="match status" value="1"/>
</dbReference>
<accession>A0A7L9WPF1</accession>
<dbReference type="EMBL" id="CP045201">
    <property type="protein sequence ID" value="QOL81822.1"/>
    <property type="molecule type" value="Genomic_DNA"/>
</dbReference>
<name>A0A7L9WPF1_9RHOB</name>
<dbReference type="InterPro" id="IPR002347">
    <property type="entry name" value="SDR_fam"/>
</dbReference>
<proteinExistence type="inferred from homology"/>
<dbReference type="CDD" id="cd05233">
    <property type="entry name" value="SDR_c"/>
    <property type="match status" value="1"/>
</dbReference>
<evidence type="ECO:0000313" key="3">
    <source>
        <dbReference type="EMBL" id="QOL81822.1"/>
    </source>
</evidence>
<organism evidence="3 4">
    <name type="scientific">Pseudooceanicola spongiae</name>
    <dbReference type="NCBI Taxonomy" id="2613965"/>
    <lineage>
        <taxon>Bacteria</taxon>
        <taxon>Pseudomonadati</taxon>
        <taxon>Pseudomonadota</taxon>
        <taxon>Alphaproteobacteria</taxon>
        <taxon>Rhodobacterales</taxon>
        <taxon>Paracoccaceae</taxon>
        <taxon>Pseudooceanicola</taxon>
    </lineage>
</organism>
<dbReference type="InterPro" id="IPR036291">
    <property type="entry name" value="NAD(P)-bd_dom_sf"/>
</dbReference>
<gene>
    <name evidence="3" type="ORF">F3W81_13915</name>
</gene>
<dbReference type="FunFam" id="3.40.50.720:FF:000084">
    <property type="entry name" value="Short-chain dehydrogenase reductase"/>
    <property type="match status" value="1"/>
</dbReference>
<dbReference type="PRINTS" id="PR00080">
    <property type="entry name" value="SDRFAMILY"/>
</dbReference>